<evidence type="ECO:0000313" key="6">
    <source>
        <dbReference type="Proteomes" id="UP000537130"/>
    </source>
</evidence>
<protein>
    <submittedName>
        <fullName evidence="5">Uncharacterized protein YcfJ</fullName>
    </submittedName>
</protein>
<accession>A0A7W4W3E2</accession>
<feature type="domain" description="Glycine zipper 2TM" evidence="4">
    <location>
        <begin position="63"/>
        <end position="98"/>
    </location>
</feature>
<name>A0A7W4W3E2_9GAMM</name>
<dbReference type="Proteomes" id="UP000537130">
    <property type="component" value="Unassembled WGS sequence"/>
</dbReference>
<dbReference type="GO" id="GO:0019867">
    <property type="term" value="C:outer membrane"/>
    <property type="evidence" value="ECO:0007669"/>
    <property type="project" value="InterPro"/>
</dbReference>
<feature type="chain" id="PRO_5031217963" evidence="3">
    <location>
        <begin position="18"/>
        <end position="163"/>
    </location>
</feature>
<keyword evidence="6" id="KW-1185">Reference proteome</keyword>
<evidence type="ECO:0000256" key="2">
    <source>
        <dbReference type="ARBA" id="ARBA00023136"/>
    </source>
</evidence>
<dbReference type="PANTHER" id="PTHR35603:SF2">
    <property type="entry name" value="OUTER MEMBRANE LIPOPROTEIN"/>
    <property type="match status" value="1"/>
</dbReference>
<evidence type="ECO:0000313" key="5">
    <source>
        <dbReference type="EMBL" id="MBB3046167.1"/>
    </source>
</evidence>
<keyword evidence="2" id="KW-0472">Membrane</keyword>
<organism evidence="5 6">
    <name type="scientific">Litorivivens lipolytica</name>
    <dbReference type="NCBI Taxonomy" id="1524264"/>
    <lineage>
        <taxon>Bacteria</taxon>
        <taxon>Pseudomonadati</taxon>
        <taxon>Pseudomonadota</taxon>
        <taxon>Gammaproteobacteria</taxon>
        <taxon>Litorivivens</taxon>
    </lineage>
</organism>
<dbReference type="InterPro" id="IPR008816">
    <property type="entry name" value="Gly_zipper_2TM_dom"/>
</dbReference>
<evidence type="ECO:0000256" key="3">
    <source>
        <dbReference type="SAM" id="SignalP"/>
    </source>
</evidence>
<dbReference type="EMBL" id="JACHWY010000001">
    <property type="protein sequence ID" value="MBB3046167.1"/>
    <property type="molecule type" value="Genomic_DNA"/>
</dbReference>
<evidence type="ECO:0000256" key="1">
    <source>
        <dbReference type="ARBA" id="ARBA00004370"/>
    </source>
</evidence>
<keyword evidence="3" id="KW-0732">Signal</keyword>
<dbReference type="PANTHER" id="PTHR35603">
    <property type="match status" value="1"/>
</dbReference>
<dbReference type="InterPro" id="IPR051407">
    <property type="entry name" value="Bact_OM_lipoprot/Surf_antigen"/>
</dbReference>
<reference evidence="5 6" key="1">
    <citation type="submission" date="2020-08" db="EMBL/GenBank/DDBJ databases">
        <title>Genomic Encyclopedia of Type Strains, Phase III (KMG-III): the genomes of soil and plant-associated and newly described type strains.</title>
        <authorList>
            <person name="Whitman W."/>
        </authorList>
    </citation>
    <scope>NUCLEOTIDE SEQUENCE [LARGE SCALE GENOMIC DNA]</scope>
    <source>
        <strain evidence="5 6">CECT 8654</strain>
    </source>
</reference>
<evidence type="ECO:0000259" key="4">
    <source>
        <dbReference type="Pfam" id="PF05433"/>
    </source>
</evidence>
<proteinExistence type="predicted"/>
<gene>
    <name evidence="5" type="ORF">FHR99_000403</name>
</gene>
<feature type="signal peptide" evidence="3">
    <location>
        <begin position="1"/>
        <end position="17"/>
    </location>
</feature>
<comment type="caution">
    <text evidence="5">The sequence shown here is derived from an EMBL/GenBank/DDBJ whole genome shotgun (WGS) entry which is preliminary data.</text>
</comment>
<dbReference type="RefSeq" id="WP_183408866.1">
    <property type="nucleotide sequence ID" value="NZ_JACHWY010000001.1"/>
</dbReference>
<dbReference type="AlphaFoldDB" id="A0A7W4W3E2"/>
<sequence length="163" mass="18265">MKRFLSLLLLASASAHADHERSDYAKVTSAVPVYEQVSREVPSRHCWEETVHYESRRSTAAPLVGAIIGGLIGHHVSAHDDAPLGTFLGAGVGAAIGSHTQRERRGDHYHVEERCETTYETQWHEEIVGYDVTYRYHGRNYKTRLPYDPGKRIRINVSVTPAG</sequence>
<comment type="subcellular location">
    <subcellularLocation>
        <location evidence="1">Membrane</location>
    </subcellularLocation>
</comment>
<dbReference type="Pfam" id="PF05433">
    <property type="entry name" value="Rick_17kDa_Anti"/>
    <property type="match status" value="1"/>
</dbReference>